<gene>
    <name evidence="3" type="ORF">FHP88_08855</name>
</gene>
<evidence type="ECO:0000256" key="1">
    <source>
        <dbReference type="SAM" id="MobiDB-lite"/>
    </source>
</evidence>
<feature type="region of interest" description="Disordered" evidence="1">
    <location>
        <begin position="57"/>
        <end position="78"/>
    </location>
</feature>
<sequence length="78" mass="8749">MNNPEPIYLLPAEIEQITGYQQPARQLRWLTDNGLMHKKRADGTPLVARSHFNKVMGGFDPSAPEKPNTEPDFSNLSA</sequence>
<accession>A0A557SCG5</accession>
<dbReference type="InterPro" id="IPR025319">
    <property type="entry name" value="DUF4224"/>
</dbReference>
<dbReference type="AlphaFoldDB" id="A0A557SCG5"/>
<dbReference type="Proteomes" id="UP000316649">
    <property type="component" value="Unassembled WGS sequence"/>
</dbReference>
<dbReference type="RefSeq" id="WP_144358685.1">
    <property type="nucleotide sequence ID" value="NZ_VMNH01000009.1"/>
</dbReference>
<comment type="caution">
    <text evidence="3">The sequence shown here is derived from an EMBL/GenBank/DDBJ whole genome shotgun (WGS) entry which is preliminary data.</text>
</comment>
<protein>
    <submittedName>
        <fullName evidence="3">DUF4224 domain-containing protein</fullName>
    </submittedName>
</protein>
<dbReference type="Pfam" id="PF13986">
    <property type="entry name" value="DUF4224"/>
    <property type="match status" value="1"/>
</dbReference>
<feature type="domain" description="DUF4224" evidence="2">
    <location>
        <begin position="13"/>
        <end position="51"/>
    </location>
</feature>
<evidence type="ECO:0000259" key="2">
    <source>
        <dbReference type="Pfam" id="PF13986"/>
    </source>
</evidence>
<keyword evidence="4" id="KW-1185">Reference proteome</keyword>
<organism evidence="3 4">
    <name type="scientific">Sedimenticola selenatireducens</name>
    <dbReference type="NCBI Taxonomy" id="191960"/>
    <lineage>
        <taxon>Bacteria</taxon>
        <taxon>Pseudomonadati</taxon>
        <taxon>Pseudomonadota</taxon>
        <taxon>Gammaproteobacteria</taxon>
        <taxon>Chromatiales</taxon>
        <taxon>Sedimenticolaceae</taxon>
        <taxon>Sedimenticola</taxon>
    </lineage>
</organism>
<reference evidence="3 4" key="1">
    <citation type="submission" date="2019-07" db="EMBL/GenBank/DDBJ databases">
        <title>The pathways for chlorine oxyanion respiration interact through the shared metabolite chlorate.</title>
        <authorList>
            <person name="Barnum T.P."/>
            <person name="Cheng Y."/>
            <person name="Hill K.A."/>
            <person name="Lucas L.N."/>
            <person name="Carlson H.K."/>
            <person name="Coates J.D."/>
        </authorList>
    </citation>
    <scope>NUCLEOTIDE SEQUENCE [LARGE SCALE GENOMIC DNA]</scope>
    <source>
        <strain evidence="3 4">BK-1</strain>
    </source>
</reference>
<evidence type="ECO:0000313" key="4">
    <source>
        <dbReference type="Proteomes" id="UP000316649"/>
    </source>
</evidence>
<dbReference type="EMBL" id="VMNH01000009">
    <property type="protein sequence ID" value="TVO75112.1"/>
    <property type="molecule type" value="Genomic_DNA"/>
</dbReference>
<dbReference type="OrthoDB" id="6059012at2"/>
<evidence type="ECO:0000313" key="3">
    <source>
        <dbReference type="EMBL" id="TVO75112.1"/>
    </source>
</evidence>
<name>A0A557SCG5_9GAMM</name>
<proteinExistence type="predicted"/>